<organism evidence="2 3">
    <name type="scientific">Batillaria attramentaria</name>
    <dbReference type="NCBI Taxonomy" id="370345"/>
    <lineage>
        <taxon>Eukaryota</taxon>
        <taxon>Metazoa</taxon>
        <taxon>Spiralia</taxon>
        <taxon>Lophotrochozoa</taxon>
        <taxon>Mollusca</taxon>
        <taxon>Gastropoda</taxon>
        <taxon>Caenogastropoda</taxon>
        <taxon>Sorbeoconcha</taxon>
        <taxon>Cerithioidea</taxon>
        <taxon>Batillariidae</taxon>
        <taxon>Batillaria</taxon>
    </lineage>
</organism>
<keyword evidence="3" id="KW-1185">Reference proteome</keyword>
<gene>
    <name evidence="2" type="ORF">BaRGS_00035089</name>
</gene>
<dbReference type="AlphaFoldDB" id="A0ABD0JFK0"/>
<dbReference type="Proteomes" id="UP001519460">
    <property type="component" value="Unassembled WGS sequence"/>
</dbReference>
<dbReference type="EMBL" id="JACVVK020000461">
    <property type="protein sequence ID" value="KAK7473692.1"/>
    <property type="molecule type" value="Genomic_DNA"/>
</dbReference>
<sequence length="94" mass="10618">MIKLLAERERRVQRSIAQTLPNHSLSVSVVWKHGVYPVSSSTSGRTDGQHCQRNDNEEDNETQRKVTGLFKWGDSVCKSSSVATETGRSHRLQH</sequence>
<feature type="region of interest" description="Disordered" evidence="1">
    <location>
        <begin position="38"/>
        <end position="64"/>
    </location>
</feature>
<protein>
    <submittedName>
        <fullName evidence="2">Uncharacterized protein</fullName>
    </submittedName>
</protein>
<reference evidence="2 3" key="1">
    <citation type="journal article" date="2023" name="Sci. Data">
        <title>Genome assembly of the Korean intertidal mud-creeper Batillaria attramentaria.</title>
        <authorList>
            <person name="Patra A.K."/>
            <person name="Ho P.T."/>
            <person name="Jun S."/>
            <person name="Lee S.J."/>
            <person name="Kim Y."/>
            <person name="Won Y.J."/>
        </authorList>
    </citation>
    <scope>NUCLEOTIDE SEQUENCE [LARGE SCALE GENOMIC DNA]</scope>
    <source>
        <strain evidence="2">Wonlab-2016</strain>
    </source>
</reference>
<proteinExistence type="predicted"/>
<evidence type="ECO:0000313" key="2">
    <source>
        <dbReference type="EMBL" id="KAK7473692.1"/>
    </source>
</evidence>
<name>A0ABD0JFK0_9CAEN</name>
<evidence type="ECO:0000313" key="3">
    <source>
        <dbReference type="Proteomes" id="UP001519460"/>
    </source>
</evidence>
<accession>A0ABD0JFK0</accession>
<evidence type="ECO:0000256" key="1">
    <source>
        <dbReference type="SAM" id="MobiDB-lite"/>
    </source>
</evidence>
<comment type="caution">
    <text evidence="2">The sequence shown here is derived from an EMBL/GenBank/DDBJ whole genome shotgun (WGS) entry which is preliminary data.</text>
</comment>